<dbReference type="AlphaFoldDB" id="A0A0H5RAF0"/>
<dbReference type="GO" id="GO:0005654">
    <property type="term" value="C:nucleoplasm"/>
    <property type="evidence" value="ECO:0007669"/>
    <property type="project" value="UniProtKB-ARBA"/>
</dbReference>
<feature type="compositionally biased region" description="Basic and acidic residues" evidence="6">
    <location>
        <begin position="368"/>
        <end position="382"/>
    </location>
</feature>
<dbReference type="GO" id="GO:0010468">
    <property type="term" value="P:regulation of gene expression"/>
    <property type="evidence" value="ECO:0007669"/>
    <property type="project" value="UniProtKB-ARBA"/>
</dbReference>
<protein>
    <submittedName>
        <fullName evidence="7">Uncharacterized protein</fullName>
    </submittedName>
</protein>
<keyword evidence="5" id="KW-0539">Nucleus</keyword>
<keyword evidence="2" id="KW-0678">Repressor</keyword>
<evidence type="ECO:0000256" key="4">
    <source>
        <dbReference type="ARBA" id="ARBA00023163"/>
    </source>
</evidence>
<evidence type="ECO:0000256" key="1">
    <source>
        <dbReference type="ARBA" id="ARBA00004123"/>
    </source>
</evidence>
<feature type="compositionally biased region" description="Polar residues" evidence="6">
    <location>
        <begin position="143"/>
        <end position="158"/>
    </location>
</feature>
<evidence type="ECO:0000256" key="2">
    <source>
        <dbReference type="ARBA" id="ARBA00022491"/>
    </source>
</evidence>
<dbReference type="InterPro" id="IPR013907">
    <property type="entry name" value="Sds3"/>
</dbReference>
<reference evidence="7" key="1">
    <citation type="submission" date="2015-04" db="EMBL/GenBank/DDBJ databases">
        <title>The genome sequence of the plant pathogenic Rhizarian Plasmodiophora brassicae reveals insights in its biotrophic life cycle and the origin of chitin synthesis.</title>
        <authorList>
            <person name="Schwelm A."/>
            <person name="Fogelqvist J."/>
            <person name="Knaust A."/>
            <person name="Julke S."/>
            <person name="Lilja T."/>
            <person name="Dhandapani V."/>
            <person name="Bonilla-Rosso G."/>
            <person name="Karlsson M."/>
            <person name="Shevchenko A."/>
            <person name="Choi S.R."/>
            <person name="Kim H.G."/>
            <person name="Park J.Y."/>
            <person name="Lim Y.P."/>
            <person name="Ludwig-Muller J."/>
            <person name="Dixelius C."/>
        </authorList>
    </citation>
    <scope>NUCLEOTIDE SEQUENCE</scope>
    <source>
        <tissue evidence="7">Potato root galls</tissue>
    </source>
</reference>
<keyword evidence="4" id="KW-0804">Transcription</keyword>
<name>A0A0H5RAF0_9EUKA</name>
<feature type="compositionally biased region" description="Polar residues" evidence="6">
    <location>
        <begin position="119"/>
        <end position="128"/>
    </location>
</feature>
<dbReference type="SMART" id="SM01401">
    <property type="entry name" value="Sds3"/>
    <property type="match status" value="1"/>
</dbReference>
<evidence type="ECO:0000256" key="5">
    <source>
        <dbReference type="ARBA" id="ARBA00023242"/>
    </source>
</evidence>
<comment type="subcellular location">
    <subcellularLocation>
        <location evidence="1">Nucleus</location>
    </subcellularLocation>
</comment>
<evidence type="ECO:0000256" key="6">
    <source>
        <dbReference type="SAM" id="MobiDB-lite"/>
    </source>
</evidence>
<accession>A0A0H5RAF0</accession>
<evidence type="ECO:0000313" key="7">
    <source>
        <dbReference type="EMBL" id="CRZ10771.1"/>
    </source>
</evidence>
<dbReference type="EMBL" id="HACM01010329">
    <property type="protein sequence ID" value="CRZ10771.1"/>
    <property type="molecule type" value="Transcribed_RNA"/>
</dbReference>
<feature type="region of interest" description="Disordered" evidence="6">
    <location>
        <begin position="358"/>
        <end position="383"/>
    </location>
</feature>
<sequence length="410" mass="45996">MREQMQAGGARARLRSTCSSGRPFFPAVLDRTAAFEKEIEALERGSAHVQLQEGLVEMQRRKAERIATAELWRTQRISNVENEFDGAVKSAVDQYNEDLRLLRNKLIDNIKRNRRRFQDTNGIDQRPSSPVKKRSRTGPVFAATSTRSAAAVQNQQKPNPAKMRLSDDEVRQDLKRMHKPFVAHSPKTSRPTPLVRVDNGRLCIGSTEFRKGDLIECGRPDAITRGRILNVTETELRLIDDHKDVRLLMLAFLRSGLASIKHCISSVEQFEDVNHHPEVADAVRDKQSCTEIAETKNVMVDQTTAQDVCVEDWDKVEQNADRGSFDTWRQGEVDLPSKTNELDLQGAGESPVSTVEKFAPQSVSPNSADKEESSSSDDDRMLEATLNPVSLHIIHAEAEADTFETPIITS</sequence>
<feature type="region of interest" description="Disordered" evidence="6">
    <location>
        <begin position="117"/>
        <end position="166"/>
    </location>
</feature>
<evidence type="ECO:0000256" key="3">
    <source>
        <dbReference type="ARBA" id="ARBA00023015"/>
    </source>
</evidence>
<keyword evidence="3" id="KW-0805">Transcription regulation</keyword>
<proteinExistence type="predicted"/>
<organism evidence="7">
    <name type="scientific">Spongospora subterranea</name>
    <dbReference type="NCBI Taxonomy" id="70186"/>
    <lineage>
        <taxon>Eukaryota</taxon>
        <taxon>Sar</taxon>
        <taxon>Rhizaria</taxon>
        <taxon>Endomyxa</taxon>
        <taxon>Phytomyxea</taxon>
        <taxon>Plasmodiophorida</taxon>
        <taxon>Plasmodiophoridae</taxon>
        <taxon>Spongospora</taxon>
    </lineage>
</organism>
<dbReference type="Pfam" id="PF08598">
    <property type="entry name" value="Sds3"/>
    <property type="match status" value="1"/>
</dbReference>